<evidence type="ECO:0000256" key="11">
    <source>
        <dbReference type="SAM" id="MobiDB-lite"/>
    </source>
</evidence>
<dbReference type="InterPro" id="IPR010582">
    <property type="entry name" value="Catalase_immune_responsive"/>
</dbReference>
<comment type="cofactor">
    <cofactor evidence="1">
        <name>heme</name>
        <dbReference type="ChEBI" id="CHEBI:30413"/>
    </cofactor>
</comment>
<dbReference type="PRINTS" id="PR00067">
    <property type="entry name" value="CATALASE"/>
</dbReference>
<evidence type="ECO:0000256" key="10">
    <source>
        <dbReference type="ARBA" id="ARBA00023324"/>
    </source>
</evidence>
<dbReference type="PROSITE" id="PS51402">
    <property type="entry name" value="CATALASE_3"/>
    <property type="match status" value="1"/>
</dbReference>
<dbReference type="InterPro" id="IPR020835">
    <property type="entry name" value="Catalase_sf"/>
</dbReference>
<dbReference type="CDD" id="cd08154">
    <property type="entry name" value="catalase_clade_1"/>
    <property type="match status" value="1"/>
</dbReference>
<dbReference type="EMBL" id="JACMYC010000007">
    <property type="protein sequence ID" value="MBC2961272.1"/>
    <property type="molecule type" value="Genomic_DNA"/>
</dbReference>
<evidence type="ECO:0000256" key="3">
    <source>
        <dbReference type="ARBA" id="ARBA00005329"/>
    </source>
</evidence>
<dbReference type="Proteomes" id="UP000604001">
    <property type="component" value="Unassembled WGS sequence"/>
</dbReference>
<feature type="domain" description="Catalase core" evidence="12">
    <location>
        <begin position="9"/>
        <end position="402"/>
    </location>
</feature>
<evidence type="ECO:0000256" key="4">
    <source>
        <dbReference type="ARBA" id="ARBA00012314"/>
    </source>
</evidence>
<proteinExistence type="inferred from homology"/>
<keyword evidence="9" id="KW-0408">Iron</keyword>
<keyword evidence="8" id="KW-0560">Oxidoreductase</keyword>
<dbReference type="PANTHER" id="PTHR11465">
    <property type="entry name" value="CATALASE"/>
    <property type="match status" value="1"/>
</dbReference>
<dbReference type="Gene3D" id="2.40.180.10">
    <property type="entry name" value="Catalase core domain"/>
    <property type="match status" value="1"/>
</dbReference>
<protein>
    <recommendedName>
        <fullName evidence="4">catalase</fullName>
        <ecNumber evidence="4">1.11.1.6</ecNumber>
    </recommendedName>
</protein>
<evidence type="ECO:0000256" key="1">
    <source>
        <dbReference type="ARBA" id="ARBA00001971"/>
    </source>
</evidence>
<keyword evidence="5" id="KW-0575">Peroxidase</keyword>
<dbReference type="InterPro" id="IPR018028">
    <property type="entry name" value="Catalase"/>
</dbReference>
<dbReference type="SMART" id="SM01060">
    <property type="entry name" value="Catalase"/>
    <property type="match status" value="1"/>
</dbReference>
<name>A0ABR6UA15_9ACTN</name>
<evidence type="ECO:0000256" key="7">
    <source>
        <dbReference type="ARBA" id="ARBA00022723"/>
    </source>
</evidence>
<comment type="caution">
    <text evidence="13">The sequence shown here is derived from an EMBL/GenBank/DDBJ whole genome shotgun (WGS) entry which is preliminary data.</text>
</comment>
<dbReference type="SUPFAM" id="SSF56634">
    <property type="entry name" value="Heme-dependent catalase-like"/>
    <property type="match status" value="1"/>
</dbReference>
<feature type="compositionally biased region" description="Polar residues" evidence="11">
    <location>
        <begin position="1"/>
        <end position="24"/>
    </location>
</feature>
<accession>A0ABR6UA15</accession>
<keyword evidence="10" id="KW-0376">Hydrogen peroxide</keyword>
<dbReference type="Pfam" id="PF00199">
    <property type="entry name" value="Catalase"/>
    <property type="match status" value="1"/>
</dbReference>
<feature type="region of interest" description="Disordered" evidence="11">
    <location>
        <begin position="1"/>
        <end position="27"/>
    </location>
</feature>
<organism evidence="13 14">
    <name type="scientific">Nocardioides deserti</name>
    <dbReference type="NCBI Taxonomy" id="1588644"/>
    <lineage>
        <taxon>Bacteria</taxon>
        <taxon>Bacillati</taxon>
        <taxon>Actinomycetota</taxon>
        <taxon>Actinomycetes</taxon>
        <taxon>Propionibacteriales</taxon>
        <taxon>Nocardioidaceae</taxon>
        <taxon>Nocardioides</taxon>
    </lineage>
</organism>
<evidence type="ECO:0000256" key="2">
    <source>
        <dbReference type="ARBA" id="ARBA00002974"/>
    </source>
</evidence>
<evidence type="ECO:0000256" key="8">
    <source>
        <dbReference type="ARBA" id="ARBA00023002"/>
    </source>
</evidence>
<gene>
    <name evidence="13" type="ORF">H7344_13285</name>
</gene>
<comment type="similarity">
    <text evidence="3">Belongs to the catalase family.</text>
</comment>
<sequence length="542" mass="60989">MADGTRSLTTRQGHPVPDNQNTRTIGARGPATLENYHFLEKISHFDRERIPERVVHARGAVAFGEFEATGTWGDEPIAAYTRAKIFSEAGKRTPLAIRFSTVIGGRDSSEAARDPRGFAVKFYTEDGNWDLVGNNLGVFFIRDAIKFPDVIHSLKPDPVTFRQEPARIFDFMSQTPESMHMLVNLFSPRGIPASYRTQQGFGVNTYRWVNAEGVSHLVKYHFYPHEGVKSLTEEDAANIQAGDLGHASKDLYEAIERGDFPKWDLYVQMMEDHDHPELDFDPLDDTKVWPEELFEPKLVGTMTLNRNVSDHHNENEQIAFGTGVLVDGLEFSDDKMLVGRTFSYSDTQRYRVGPNYLQLPVNAAKVDVHTNQRGGQMSYGVDLADGQNPHVNYEPSTMGGLAESAKPGHGEVGPEINGRLTTARIPRTNDYAQAGERFRLMEDWERDDLVKNLVANISEATREVQERMVWHFFMCEDELGQRVGEGLGITADDVRGLEPLATQTLSEEELERARNLGKNGPRDVEGHTMTHCVPNERVVVER</sequence>
<evidence type="ECO:0000259" key="12">
    <source>
        <dbReference type="SMART" id="SM01060"/>
    </source>
</evidence>
<evidence type="ECO:0000256" key="6">
    <source>
        <dbReference type="ARBA" id="ARBA00022617"/>
    </source>
</evidence>
<evidence type="ECO:0000313" key="14">
    <source>
        <dbReference type="Proteomes" id="UP000604001"/>
    </source>
</evidence>
<evidence type="ECO:0000256" key="9">
    <source>
        <dbReference type="ARBA" id="ARBA00023004"/>
    </source>
</evidence>
<keyword evidence="6" id="KW-0349">Heme</keyword>
<comment type="function">
    <text evidence="2">Decomposes hydrogen peroxide into water and oxygen; serves to protect cells from the toxic effects of hydrogen peroxide.</text>
</comment>
<dbReference type="PIRSF" id="PIRSF038928">
    <property type="entry name" value="Catalase_clade1-3"/>
    <property type="match status" value="1"/>
</dbReference>
<dbReference type="EC" id="1.11.1.6" evidence="4"/>
<dbReference type="InterPro" id="IPR011614">
    <property type="entry name" value="Catalase_core"/>
</dbReference>
<dbReference type="PANTHER" id="PTHR11465:SF23">
    <property type="entry name" value="CATALASE-2"/>
    <property type="match status" value="1"/>
</dbReference>
<evidence type="ECO:0000256" key="5">
    <source>
        <dbReference type="ARBA" id="ARBA00022559"/>
    </source>
</evidence>
<dbReference type="PROSITE" id="PS00437">
    <property type="entry name" value="CATALASE_1"/>
    <property type="match status" value="1"/>
</dbReference>
<evidence type="ECO:0000313" key="13">
    <source>
        <dbReference type="EMBL" id="MBC2961272.1"/>
    </source>
</evidence>
<keyword evidence="14" id="KW-1185">Reference proteome</keyword>
<keyword evidence="7" id="KW-0479">Metal-binding</keyword>
<dbReference type="RefSeq" id="WP_186346494.1">
    <property type="nucleotide sequence ID" value="NZ_BMMR01000001.1"/>
</dbReference>
<dbReference type="Pfam" id="PF06628">
    <property type="entry name" value="Catalase-rel"/>
    <property type="match status" value="1"/>
</dbReference>
<dbReference type="InterPro" id="IPR024711">
    <property type="entry name" value="Catalase_clade1/3"/>
</dbReference>
<reference evidence="13 14" key="1">
    <citation type="submission" date="2020-08" db="EMBL/GenBank/DDBJ databases">
        <title>novel species in genus Nocardioides.</title>
        <authorList>
            <person name="Zhang G."/>
        </authorList>
    </citation>
    <scope>NUCLEOTIDE SEQUENCE [LARGE SCALE GENOMIC DNA]</scope>
    <source>
        <strain evidence="13 14">SC8A-24</strain>
    </source>
</reference>
<dbReference type="InterPro" id="IPR002226">
    <property type="entry name" value="Catalase_haem_BS"/>
</dbReference>